<dbReference type="GO" id="GO:0004806">
    <property type="term" value="F:triacylglycerol lipase activity"/>
    <property type="evidence" value="ECO:0007669"/>
    <property type="project" value="TreeGrafter"/>
</dbReference>
<gene>
    <name evidence="5" type="ORF">QBC47DRAFT_408295</name>
</gene>
<dbReference type="AlphaFoldDB" id="A0AAJ0FGK0"/>
<dbReference type="PROSITE" id="PS00061">
    <property type="entry name" value="ADH_SHORT"/>
    <property type="match status" value="1"/>
</dbReference>
<name>A0AAJ0FGK0_9PEZI</name>
<dbReference type="PANTHER" id="PTHR44169">
    <property type="entry name" value="NADPH-DEPENDENT 1-ACYLDIHYDROXYACETONE PHOSPHATE REDUCTASE"/>
    <property type="match status" value="1"/>
</dbReference>
<dbReference type="GO" id="GO:0005811">
    <property type="term" value="C:lipid droplet"/>
    <property type="evidence" value="ECO:0007669"/>
    <property type="project" value="TreeGrafter"/>
</dbReference>
<dbReference type="GO" id="GO:0005783">
    <property type="term" value="C:endoplasmic reticulum"/>
    <property type="evidence" value="ECO:0007669"/>
    <property type="project" value="TreeGrafter"/>
</dbReference>
<proteinExistence type="inferred from homology"/>
<evidence type="ECO:0000256" key="2">
    <source>
        <dbReference type="ARBA" id="ARBA00022857"/>
    </source>
</evidence>
<keyword evidence="6" id="KW-1185">Reference proteome</keyword>
<organism evidence="5 6">
    <name type="scientific">Echria macrotheca</name>
    <dbReference type="NCBI Taxonomy" id="438768"/>
    <lineage>
        <taxon>Eukaryota</taxon>
        <taxon>Fungi</taxon>
        <taxon>Dikarya</taxon>
        <taxon>Ascomycota</taxon>
        <taxon>Pezizomycotina</taxon>
        <taxon>Sordariomycetes</taxon>
        <taxon>Sordariomycetidae</taxon>
        <taxon>Sordariales</taxon>
        <taxon>Schizotheciaceae</taxon>
        <taxon>Echria</taxon>
    </lineage>
</organism>
<dbReference type="InterPro" id="IPR020904">
    <property type="entry name" value="Sc_DH/Rdtase_CS"/>
</dbReference>
<comment type="caution">
    <text evidence="5">The sequence shown here is derived from an EMBL/GenBank/DDBJ whole genome shotgun (WGS) entry which is preliminary data.</text>
</comment>
<sequence length="285" mass="30354">MPSKSILVTGCSAGGIGAGLALALAKRGHHVFATARDTSKIASDLSTLSNVTVLSLDVTSAESAAAAARAVADSGRGLDILVNNAGLGHVLPILDLDIDRAQRVFDTNFWGVVRTVQAFSDLIIASRGRIVNVSSIGSVVNVPWISIYTASKAALNNFSEVLRLELAPFGVTVMTVMSGTVDSKWDVNNQAVNLKPGSRYEAIRGFIEKWANGQAKPAGCSIEEYAEVVVGEILGQRSGLVWRGPQSSAIKFIAHWMPQWVMDYFMSMNQGLKELSSFVAGGRKD</sequence>
<evidence type="ECO:0000256" key="4">
    <source>
        <dbReference type="RuleBase" id="RU000363"/>
    </source>
</evidence>
<dbReference type="SUPFAM" id="SSF51735">
    <property type="entry name" value="NAD(P)-binding Rossmann-fold domains"/>
    <property type="match status" value="1"/>
</dbReference>
<reference evidence="5" key="1">
    <citation type="submission" date="2023-06" db="EMBL/GenBank/DDBJ databases">
        <title>Genome-scale phylogeny and comparative genomics of the fungal order Sordariales.</title>
        <authorList>
            <consortium name="Lawrence Berkeley National Laboratory"/>
            <person name="Hensen N."/>
            <person name="Bonometti L."/>
            <person name="Westerberg I."/>
            <person name="Brannstrom I.O."/>
            <person name="Guillou S."/>
            <person name="Cros-Aarteil S."/>
            <person name="Calhoun S."/>
            <person name="Haridas S."/>
            <person name="Kuo A."/>
            <person name="Mondo S."/>
            <person name="Pangilinan J."/>
            <person name="Riley R."/>
            <person name="Labutti K."/>
            <person name="Andreopoulos B."/>
            <person name="Lipzen A."/>
            <person name="Chen C."/>
            <person name="Yanf M."/>
            <person name="Daum C."/>
            <person name="Ng V."/>
            <person name="Clum A."/>
            <person name="Steindorff A."/>
            <person name="Ohm R."/>
            <person name="Martin F."/>
            <person name="Silar P."/>
            <person name="Natvig D."/>
            <person name="Lalanne C."/>
            <person name="Gautier V."/>
            <person name="Ament-Velasquez S.L."/>
            <person name="Kruys A."/>
            <person name="Hutchinson M.I."/>
            <person name="Powell A.J."/>
            <person name="Barry K."/>
            <person name="Miller A.N."/>
            <person name="Grigoriev I.V."/>
            <person name="Debuchy R."/>
            <person name="Gladieux P."/>
            <person name="Thoren M.H."/>
            <person name="Johannesson H."/>
        </authorList>
    </citation>
    <scope>NUCLEOTIDE SEQUENCE</scope>
    <source>
        <strain evidence="5">PSN4</strain>
    </source>
</reference>
<evidence type="ECO:0000313" key="5">
    <source>
        <dbReference type="EMBL" id="KAK1760200.1"/>
    </source>
</evidence>
<evidence type="ECO:0000313" key="6">
    <source>
        <dbReference type="Proteomes" id="UP001239445"/>
    </source>
</evidence>
<dbReference type="PRINTS" id="PR00081">
    <property type="entry name" value="GDHRDH"/>
</dbReference>
<dbReference type="GO" id="GO:0006654">
    <property type="term" value="P:phosphatidic acid biosynthetic process"/>
    <property type="evidence" value="ECO:0007669"/>
    <property type="project" value="TreeGrafter"/>
</dbReference>
<dbReference type="PRINTS" id="PR00080">
    <property type="entry name" value="SDRFAMILY"/>
</dbReference>
<evidence type="ECO:0000256" key="1">
    <source>
        <dbReference type="ARBA" id="ARBA00006484"/>
    </source>
</evidence>
<evidence type="ECO:0008006" key="7">
    <source>
        <dbReference type="Google" id="ProtNLM"/>
    </source>
</evidence>
<keyword evidence="2" id="KW-0521">NADP</keyword>
<comment type="similarity">
    <text evidence="1 4">Belongs to the short-chain dehydrogenases/reductases (SDR) family.</text>
</comment>
<dbReference type="InterPro" id="IPR036291">
    <property type="entry name" value="NAD(P)-bd_dom_sf"/>
</dbReference>
<dbReference type="Proteomes" id="UP001239445">
    <property type="component" value="Unassembled WGS sequence"/>
</dbReference>
<protein>
    <recommendedName>
        <fullName evidence="7">NADPH-dependent 1-acyldihydroxyacetone phosphate reductase</fullName>
    </recommendedName>
</protein>
<keyword evidence="3" id="KW-0560">Oxidoreductase</keyword>
<dbReference type="PANTHER" id="PTHR44169:SF6">
    <property type="entry name" value="NADPH-DEPENDENT 1-ACYLDIHYDROXYACETONE PHOSPHATE REDUCTASE"/>
    <property type="match status" value="1"/>
</dbReference>
<accession>A0AAJ0FGK0</accession>
<evidence type="ECO:0000256" key="3">
    <source>
        <dbReference type="ARBA" id="ARBA00023002"/>
    </source>
</evidence>
<dbReference type="Gene3D" id="3.40.50.720">
    <property type="entry name" value="NAD(P)-binding Rossmann-like Domain"/>
    <property type="match status" value="1"/>
</dbReference>
<dbReference type="Pfam" id="PF00106">
    <property type="entry name" value="adh_short"/>
    <property type="match status" value="1"/>
</dbReference>
<dbReference type="EMBL" id="MU839827">
    <property type="protein sequence ID" value="KAK1760200.1"/>
    <property type="molecule type" value="Genomic_DNA"/>
</dbReference>
<dbReference type="InterPro" id="IPR002347">
    <property type="entry name" value="SDR_fam"/>
</dbReference>
<dbReference type="GO" id="GO:0019433">
    <property type="term" value="P:triglyceride catabolic process"/>
    <property type="evidence" value="ECO:0007669"/>
    <property type="project" value="TreeGrafter"/>
</dbReference>
<dbReference type="GO" id="GO:0000140">
    <property type="term" value="F:acylglycerone-phosphate reductase (NADP+) activity"/>
    <property type="evidence" value="ECO:0007669"/>
    <property type="project" value="TreeGrafter"/>
</dbReference>